<dbReference type="FunFam" id="3.30.565.10:FF:000006">
    <property type="entry name" value="Sensor histidine kinase WalK"/>
    <property type="match status" value="1"/>
</dbReference>
<dbReference type="InterPro" id="IPR004358">
    <property type="entry name" value="Sig_transdc_His_kin-like_C"/>
</dbReference>
<reference evidence="10" key="1">
    <citation type="submission" date="2018-02" db="EMBL/GenBank/DDBJ databases">
        <authorList>
            <person name="Moore K."/>
            <person name="Momper L."/>
        </authorList>
    </citation>
    <scope>NUCLEOTIDE SEQUENCE [LARGE SCALE GENOMIC DNA]</scope>
    <source>
        <strain evidence="10">ULC18</strain>
    </source>
</reference>
<dbReference type="InterPro" id="IPR036890">
    <property type="entry name" value="HATPase_C_sf"/>
</dbReference>
<comment type="catalytic activity">
    <reaction evidence="1">
        <text>ATP + protein L-histidine = ADP + protein N-phospho-L-histidine.</text>
        <dbReference type="EC" id="2.7.13.3"/>
    </reaction>
</comment>
<dbReference type="SMART" id="SM00387">
    <property type="entry name" value="HATPase_c"/>
    <property type="match status" value="1"/>
</dbReference>
<proteinExistence type="predicted"/>
<feature type="coiled-coil region" evidence="7">
    <location>
        <begin position="28"/>
        <end position="55"/>
    </location>
</feature>
<dbReference type="InterPro" id="IPR036097">
    <property type="entry name" value="HisK_dim/P_sf"/>
</dbReference>
<dbReference type="Pfam" id="PF00512">
    <property type="entry name" value="HisKA"/>
    <property type="match status" value="1"/>
</dbReference>
<dbReference type="InterPro" id="IPR003661">
    <property type="entry name" value="HisK_dim/P_dom"/>
</dbReference>
<dbReference type="RefSeq" id="WP_106257239.1">
    <property type="nucleotide sequence ID" value="NZ_CAWNSW010000089.1"/>
</dbReference>
<keyword evidence="6" id="KW-0902">Two-component regulatory system</keyword>
<dbReference type="CDD" id="cd00075">
    <property type="entry name" value="HATPase"/>
    <property type="match status" value="1"/>
</dbReference>
<dbReference type="OrthoDB" id="459598at2"/>
<protein>
    <recommendedName>
        <fullName evidence="2">histidine kinase</fullName>
        <ecNumber evidence="2">2.7.13.3</ecNumber>
    </recommendedName>
</protein>
<reference evidence="9 10" key="2">
    <citation type="submission" date="2018-03" db="EMBL/GenBank/DDBJ databases">
        <title>The ancient ancestry and fast evolution of plastids.</title>
        <authorList>
            <person name="Moore K.R."/>
            <person name="Magnabosco C."/>
            <person name="Momper L."/>
            <person name="Gold D.A."/>
            <person name="Bosak T."/>
            <person name="Fournier G.P."/>
        </authorList>
    </citation>
    <scope>NUCLEOTIDE SEQUENCE [LARGE SCALE GENOMIC DNA]</scope>
    <source>
        <strain evidence="9 10">ULC18</strain>
    </source>
</reference>
<evidence type="ECO:0000256" key="3">
    <source>
        <dbReference type="ARBA" id="ARBA00022553"/>
    </source>
</evidence>
<keyword evidence="7" id="KW-0175">Coiled coil</keyword>
<dbReference type="EMBL" id="PVWK01000084">
    <property type="protein sequence ID" value="PSB27829.1"/>
    <property type="molecule type" value="Genomic_DNA"/>
</dbReference>
<dbReference type="InterPro" id="IPR050736">
    <property type="entry name" value="Sensor_HK_Regulatory"/>
</dbReference>
<dbReference type="SUPFAM" id="SSF55874">
    <property type="entry name" value="ATPase domain of HSP90 chaperone/DNA topoisomerase II/histidine kinase"/>
    <property type="match status" value="1"/>
</dbReference>
<sequence>MSSLPNNEPSLAPASQATIVSEAGDDRLLQALLENQSLKEQIAQQTQLMHLLTHQLATPLTALGGSVSLLAEPSLGAEHRQEFLDVVHQQVHRLRQLLQDLMALRNLETGALKTQAVGFCAKSLVEEVMMGFHDVEATHQFEPDLAHIWSDRWQLSQVLVNLISNAIKYSPNGAPIEIGAAVQQAGWVTIWVRDHGLGIPVADQPHLFERFYRVQHRDRHAIKGTGLGLSLCKLLVENQGGKLYFESVHGEGSCFSFTVPTVDGQSLATFMQ</sequence>
<name>A0A2T1E512_9CYAN</name>
<keyword evidence="3" id="KW-0597">Phosphoprotein</keyword>
<dbReference type="PANTHER" id="PTHR43711">
    <property type="entry name" value="TWO-COMPONENT HISTIDINE KINASE"/>
    <property type="match status" value="1"/>
</dbReference>
<dbReference type="CDD" id="cd00082">
    <property type="entry name" value="HisKA"/>
    <property type="match status" value="1"/>
</dbReference>
<dbReference type="InterPro" id="IPR005467">
    <property type="entry name" value="His_kinase_dom"/>
</dbReference>
<evidence type="ECO:0000313" key="10">
    <source>
        <dbReference type="Proteomes" id="UP000239576"/>
    </source>
</evidence>
<evidence type="ECO:0000256" key="1">
    <source>
        <dbReference type="ARBA" id="ARBA00000085"/>
    </source>
</evidence>
<dbReference type="Proteomes" id="UP000239576">
    <property type="component" value="Unassembled WGS sequence"/>
</dbReference>
<dbReference type="EC" id="2.7.13.3" evidence="2"/>
<dbReference type="SMART" id="SM00388">
    <property type="entry name" value="HisKA"/>
    <property type="match status" value="1"/>
</dbReference>
<dbReference type="PROSITE" id="PS50109">
    <property type="entry name" value="HIS_KIN"/>
    <property type="match status" value="1"/>
</dbReference>
<dbReference type="PANTHER" id="PTHR43711:SF1">
    <property type="entry name" value="HISTIDINE KINASE 1"/>
    <property type="match status" value="1"/>
</dbReference>
<comment type="caution">
    <text evidence="9">The sequence shown here is derived from an EMBL/GenBank/DDBJ whole genome shotgun (WGS) entry which is preliminary data.</text>
</comment>
<evidence type="ECO:0000256" key="4">
    <source>
        <dbReference type="ARBA" id="ARBA00022679"/>
    </source>
</evidence>
<evidence type="ECO:0000256" key="5">
    <source>
        <dbReference type="ARBA" id="ARBA00022777"/>
    </source>
</evidence>
<evidence type="ECO:0000256" key="2">
    <source>
        <dbReference type="ARBA" id="ARBA00012438"/>
    </source>
</evidence>
<keyword evidence="4" id="KW-0808">Transferase</keyword>
<keyword evidence="5" id="KW-0418">Kinase</keyword>
<evidence type="ECO:0000313" key="9">
    <source>
        <dbReference type="EMBL" id="PSB27829.1"/>
    </source>
</evidence>
<dbReference type="GO" id="GO:0000155">
    <property type="term" value="F:phosphorelay sensor kinase activity"/>
    <property type="evidence" value="ECO:0007669"/>
    <property type="project" value="InterPro"/>
</dbReference>
<gene>
    <name evidence="9" type="ORF">C7B82_15730</name>
</gene>
<keyword evidence="10" id="KW-1185">Reference proteome</keyword>
<dbReference type="InterPro" id="IPR003594">
    <property type="entry name" value="HATPase_dom"/>
</dbReference>
<accession>A0A2T1E512</accession>
<evidence type="ECO:0000256" key="7">
    <source>
        <dbReference type="SAM" id="Coils"/>
    </source>
</evidence>
<dbReference type="Gene3D" id="3.30.565.10">
    <property type="entry name" value="Histidine kinase-like ATPase, C-terminal domain"/>
    <property type="match status" value="1"/>
</dbReference>
<organism evidence="9 10">
    <name type="scientific">Stenomitos frigidus ULC18</name>
    <dbReference type="NCBI Taxonomy" id="2107698"/>
    <lineage>
        <taxon>Bacteria</taxon>
        <taxon>Bacillati</taxon>
        <taxon>Cyanobacteriota</taxon>
        <taxon>Cyanophyceae</taxon>
        <taxon>Leptolyngbyales</taxon>
        <taxon>Leptolyngbyaceae</taxon>
        <taxon>Stenomitos</taxon>
    </lineage>
</organism>
<evidence type="ECO:0000256" key="6">
    <source>
        <dbReference type="ARBA" id="ARBA00023012"/>
    </source>
</evidence>
<dbReference type="SUPFAM" id="SSF47384">
    <property type="entry name" value="Homodimeric domain of signal transducing histidine kinase"/>
    <property type="match status" value="1"/>
</dbReference>
<dbReference type="Gene3D" id="1.10.287.130">
    <property type="match status" value="1"/>
</dbReference>
<dbReference type="PRINTS" id="PR00344">
    <property type="entry name" value="BCTRLSENSOR"/>
</dbReference>
<dbReference type="AlphaFoldDB" id="A0A2T1E512"/>
<evidence type="ECO:0000259" key="8">
    <source>
        <dbReference type="PROSITE" id="PS50109"/>
    </source>
</evidence>
<dbReference type="Pfam" id="PF02518">
    <property type="entry name" value="HATPase_c"/>
    <property type="match status" value="1"/>
</dbReference>
<feature type="domain" description="Histidine kinase" evidence="8">
    <location>
        <begin position="51"/>
        <end position="263"/>
    </location>
</feature>